<protein>
    <submittedName>
        <fullName evidence="1">TlpA family protein disulfide reductase</fullName>
    </submittedName>
</protein>
<organism evidence="1 2">
    <name type="scientific">Palleniella muris</name>
    <dbReference type="NCBI Taxonomy" id="3038145"/>
    <lineage>
        <taxon>Bacteria</taxon>
        <taxon>Pseudomonadati</taxon>
        <taxon>Bacteroidota</taxon>
        <taxon>Bacteroidia</taxon>
        <taxon>Bacteroidales</taxon>
        <taxon>Prevotellaceae</taxon>
        <taxon>Palleniella</taxon>
    </lineage>
</organism>
<evidence type="ECO:0000313" key="2">
    <source>
        <dbReference type="Proteomes" id="UP000308886"/>
    </source>
</evidence>
<accession>A0AC61QR84</accession>
<dbReference type="EMBL" id="SRZC01000008">
    <property type="protein sequence ID" value="TGX82663.1"/>
    <property type="molecule type" value="Genomic_DNA"/>
</dbReference>
<proteinExistence type="predicted"/>
<name>A0AC61QR84_9BACT</name>
<keyword evidence="2" id="KW-1185">Reference proteome</keyword>
<gene>
    <name evidence="1" type="ORF">E5358_06370</name>
</gene>
<comment type="caution">
    <text evidence="1">The sequence shown here is derived from an EMBL/GenBank/DDBJ whole genome shotgun (WGS) entry which is preliminary data.</text>
</comment>
<dbReference type="Proteomes" id="UP000308886">
    <property type="component" value="Unassembled WGS sequence"/>
</dbReference>
<evidence type="ECO:0000313" key="1">
    <source>
        <dbReference type="EMBL" id="TGX82663.1"/>
    </source>
</evidence>
<sequence>MLAKQGEYIKANPNSNGSVALLARMPVEEFATYDKIISAAVKGGMLAPVYNSVKAAYEKEQERQANASKLQPGMMAPDFTLPTIDGGNLSLSSLRGKYVIIDFWGAWCVWCIKGMPEMKKYYEKYKDKLEILGVDCRDKVEKWKAAVEKHQLTWKHVRNSEGSEDITGKYAIQGYPTKVLIDPQGKIVKYIVGEDPAFYTVLDETLGK</sequence>
<reference evidence="1" key="1">
    <citation type="submission" date="2019-04" db="EMBL/GenBank/DDBJ databases">
        <title>Microbes associate with the intestines of laboratory mice.</title>
        <authorList>
            <person name="Navarre W."/>
            <person name="Wong E."/>
            <person name="Huang K."/>
            <person name="Tropini C."/>
            <person name="Ng K."/>
            <person name="Yu B."/>
        </authorList>
    </citation>
    <scope>NUCLEOTIDE SEQUENCE</scope>
    <source>
        <strain evidence="1">NM73_A23</strain>
    </source>
</reference>